<dbReference type="PANTHER" id="PTHR11142:SF0">
    <property type="entry name" value="TRNA PSEUDOURIDINE SYNTHASE-LIKE 1"/>
    <property type="match status" value="1"/>
</dbReference>
<evidence type="ECO:0000256" key="2">
    <source>
        <dbReference type="ARBA" id="ARBA00022694"/>
    </source>
</evidence>
<evidence type="ECO:0000256" key="3">
    <source>
        <dbReference type="ARBA" id="ARBA00023235"/>
    </source>
</evidence>
<gene>
    <name evidence="4" type="primary">truA</name>
    <name evidence="10" type="ORF">AMR74_13515</name>
</gene>
<dbReference type="RefSeq" id="WP_053772584.1">
    <property type="nucleotide sequence ID" value="NZ_LIST01000006.1"/>
</dbReference>
<feature type="compositionally biased region" description="Basic and acidic residues" evidence="8">
    <location>
        <begin position="139"/>
        <end position="153"/>
    </location>
</feature>
<evidence type="ECO:0000259" key="9">
    <source>
        <dbReference type="Pfam" id="PF01416"/>
    </source>
</evidence>
<keyword evidence="3 4" id="KW-0413">Isomerase</keyword>
<feature type="region of interest" description="Disordered" evidence="8">
    <location>
        <begin position="134"/>
        <end position="153"/>
    </location>
</feature>
<keyword evidence="11" id="KW-1185">Reference proteome</keyword>
<feature type="domain" description="Pseudouridine synthase I TruA alpha/beta" evidence="9">
    <location>
        <begin position="159"/>
        <end position="259"/>
    </location>
</feature>
<dbReference type="Gene3D" id="3.30.70.660">
    <property type="entry name" value="Pseudouridine synthase I, catalytic domain, C-terminal subdomain"/>
    <property type="match status" value="1"/>
</dbReference>
<dbReference type="PATRIC" id="fig|1705389.3.peg.1854"/>
<dbReference type="InterPro" id="IPR020097">
    <property type="entry name" value="PsdUridine_synth_TruA_a/b_dom"/>
</dbReference>
<reference evidence="10 11" key="1">
    <citation type="submission" date="2015-08" db="EMBL/GenBank/DDBJ databases">
        <title>Genomes of Isolates from Cabo Rojo, PR.</title>
        <authorList>
            <person name="Sanchez-Nieves R.L."/>
            <person name="Montalvo-Rodriguez R."/>
        </authorList>
    </citation>
    <scope>NUCLEOTIDE SEQUENCE [LARGE SCALE GENOMIC DNA]</scope>
    <source>
        <strain evidence="10 11">5</strain>
    </source>
</reference>
<evidence type="ECO:0000313" key="11">
    <source>
        <dbReference type="Proteomes" id="UP000037747"/>
    </source>
</evidence>
<dbReference type="Gene3D" id="3.30.70.580">
    <property type="entry name" value="Pseudouridine synthase I, catalytic domain, N-terminal subdomain"/>
    <property type="match status" value="1"/>
</dbReference>
<dbReference type="InterPro" id="IPR001406">
    <property type="entry name" value="PsdUridine_synth_TruA"/>
</dbReference>
<evidence type="ECO:0000256" key="7">
    <source>
        <dbReference type="RuleBase" id="RU003792"/>
    </source>
</evidence>
<feature type="active site" description="Nucleophile" evidence="4 5">
    <location>
        <position position="71"/>
    </location>
</feature>
<evidence type="ECO:0000313" key="10">
    <source>
        <dbReference type="EMBL" id="KOX95526.1"/>
    </source>
</evidence>
<dbReference type="SUPFAM" id="SSF55120">
    <property type="entry name" value="Pseudouridine synthase"/>
    <property type="match status" value="1"/>
</dbReference>
<proteinExistence type="inferred from homology"/>
<evidence type="ECO:0000256" key="4">
    <source>
        <dbReference type="HAMAP-Rule" id="MF_00171"/>
    </source>
</evidence>
<comment type="caution">
    <text evidence="4">Lacks conserved residue(s) required for the propagation of feature annotation.</text>
</comment>
<evidence type="ECO:0000256" key="5">
    <source>
        <dbReference type="PIRSR" id="PIRSR001430-1"/>
    </source>
</evidence>
<accession>A0A0N0UA63</accession>
<evidence type="ECO:0000256" key="1">
    <source>
        <dbReference type="ARBA" id="ARBA00009375"/>
    </source>
</evidence>
<comment type="function">
    <text evidence="4">Formation of pseudouridine at positions 38, 39 and 40 in the anticodon stem and loop of transfer RNAs.</text>
</comment>
<keyword evidence="2 4" id="KW-0819">tRNA processing</keyword>
<dbReference type="HAMAP" id="MF_00171">
    <property type="entry name" value="TruA"/>
    <property type="match status" value="1"/>
</dbReference>
<dbReference type="InterPro" id="IPR020103">
    <property type="entry name" value="PsdUridine_synth_cat_dom_sf"/>
</dbReference>
<feature type="binding site" evidence="4 6">
    <location>
        <position position="125"/>
    </location>
    <ligand>
        <name>substrate</name>
    </ligand>
</feature>
<comment type="caution">
    <text evidence="10">The sequence shown here is derived from an EMBL/GenBank/DDBJ whole genome shotgun (WGS) entry which is preliminary data.</text>
</comment>
<evidence type="ECO:0000256" key="8">
    <source>
        <dbReference type="SAM" id="MobiDB-lite"/>
    </source>
</evidence>
<evidence type="ECO:0000256" key="6">
    <source>
        <dbReference type="PIRSR" id="PIRSR001430-2"/>
    </source>
</evidence>
<dbReference type="PANTHER" id="PTHR11142">
    <property type="entry name" value="PSEUDOURIDYLATE SYNTHASE"/>
    <property type="match status" value="1"/>
</dbReference>
<organism evidence="10 11">
    <name type="scientific">Halorubrum tropicale</name>
    <dbReference type="NCBI Taxonomy" id="1765655"/>
    <lineage>
        <taxon>Archaea</taxon>
        <taxon>Methanobacteriati</taxon>
        <taxon>Methanobacteriota</taxon>
        <taxon>Stenosarchaea group</taxon>
        <taxon>Halobacteria</taxon>
        <taxon>Halobacteriales</taxon>
        <taxon>Haloferacaceae</taxon>
        <taxon>Halorubrum</taxon>
    </lineage>
</organism>
<dbReference type="EMBL" id="LIST01000006">
    <property type="protein sequence ID" value="KOX95526.1"/>
    <property type="molecule type" value="Genomic_DNA"/>
</dbReference>
<dbReference type="GO" id="GO:0003723">
    <property type="term" value="F:RNA binding"/>
    <property type="evidence" value="ECO:0007669"/>
    <property type="project" value="InterPro"/>
</dbReference>
<dbReference type="EC" id="5.4.99.12" evidence="4"/>
<name>A0A0N0UA63_9EURY</name>
<dbReference type="STRING" id="1765655.AMR74_13515"/>
<dbReference type="Proteomes" id="UP000037747">
    <property type="component" value="Unassembled WGS sequence"/>
</dbReference>
<sequence>MTGASNGRDTVTRAFRVAYDGRAYAGFQRQPHARTVADALLEALADHGLVERGDGSTHATPTGYAAAGRTDAGVSAVAQTVAFEAPTWLTPRAFNGHLPGSVRTWAAADVGDGFHATHDAARRTYRYHLYAPESGAESASDRARQDPEHAVDDDRFREALARFDGERDFHNLTTDETGTVRDLDAGATRGGDTLVVELSADGFPRALVRRVVAAARAVGRGTADLAWIDRLLAAEPIPGDRGIGPAPPEPLVLWDVTYPDASFAVDREAAESARVAFGERHRDARHAASATGAVRDRLFSAVEGD</sequence>
<comment type="similarity">
    <text evidence="1 4 7">Belongs to the tRNA pseudouridine synthase TruA family.</text>
</comment>
<dbReference type="Pfam" id="PF01416">
    <property type="entry name" value="PseudoU_synth_1"/>
    <property type="match status" value="1"/>
</dbReference>
<dbReference type="PIRSF" id="PIRSF001430">
    <property type="entry name" value="tRNA_psdUrid_synth"/>
    <property type="match status" value="1"/>
</dbReference>
<dbReference type="OrthoDB" id="25720at2157"/>
<dbReference type="AlphaFoldDB" id="A0A0N0UA63"/>
<protein>
    <recommendedName>
        <fullName evidence="4">tRNA pseudouridine synthase A</fullName>
        <ecNumber evidence="4">5.4.99.12</ecNumber>
    </recommendedName>
    <alternativeName>
        <fullName evidence="4">tRNA pseudouridine(38-40) synthase</fullName>
    </alternativeName>
    <alternativeName>
        <fullName evidence="4">tRNA pseudouridylate synthase I</fullName>
    </alternativeName>
    <alternativeName>
        <fullName evidence="4">tRNA-uridine isomerase I</fullName>
    </alternativeName>
</protein>
<dbReference type="GO" id="GO:0160147">
    <property type="term" value="F:tRNA pseudouridine(38-40) synthase activity"/>
    <property type="evidence" value="ECO:0007669"/>
    <property type="project" value="UniProtKB-EC"/>
</dbReference>
<dbReference type="GO" id="GO:0031119">
    <property type="term" value="P:tRNA pseudouridine synthesis"/>
    <property type="evidence" value="ECO:0007669"/>
    <property type="project" value="UniProtKB-UniRule"/>
</dbReference>
<dbReference type="InterPro" id="IPR020094">
    <property type="entry name" value="TruA/RsuA/RluB/E/F_N"/>
</dbReference>
<comment type="catalytic activity">
    <reaction evidence="4 7">
        <text>uridine(38/39/40) in tRNA = pseudouridine(38/39/40) in tRNA</text>
        <dbReference type="Rhea" id="RHEA:22376"/>
        <dbReference type="Rhea" id="RHEA-COMP:10085"/>
        <dbReference type="Rhea" id="RHEA-COMP:10087"/>
        <dbReference type="ChEBI" id="CHEBI:65314"/>
        <dbReference type="ChEBI" id="CHEBI:65315"/>
        <dbReference type="EC" id="5.4.99.12"/>
    </reaction>
</comment>
<dbReference type="NCBIfam" id="NF000622">
    <property type="entry name" value="PRK00021.3-3"/>
    <property type="match status" value="1"/>
</dbReference>
<dbReference type="InterPro" id="IPR020095">
    <property type="entry name" value="PsdUridine_synth_TruA_C"/>
</dbReference>